<reference evidence="2" key="1">
    <citation type="journal article" date="2021" name="Proc. Natl. Acad. Sci. U.S.A.">
        <title>A Catalog of Tens of Thousands of Viruses from Human Metagenomes Reveals Hidden Associations with Chronic Diseases.</title>
        <authorList>
            <person name="Tisza M.J."/>
            <person name="Buck C.B."/>
        </authorList>
    </citation>
    <scope>NUCLEOTIDE SEQUENCE</scope>
    <source>
        <strain evidence="2">Ctjzo7</strain>
    </source>
</reference>
<feature type="region of interest" description="Disordered" evidence="1">
    <location>
        <begin position="1"/>
        <end position="21"/>
    </location>
</feature>
<proteinExistence type="predicted"/>
<protein>
    <submittedName>
        <fullName evidence="2">Capsid protein</fullName>
    </submittedName>
</protein>
<evidence type="ECO:0000313" key="2">
    <source>
        <dbReference type="EMBL" id="DAF46520.1"/>
    </source>
</evidence>
<sequence length="283" mass="31863">MPYAKRRTVGTRGRSGGFKRKPYTARRNAKMPVKFRKAITTVVNRQIHAKLENKYAALTIAPTQIPAVIGDFQINNVLNIMPSIQRGTLPSQRIGMKISPRYMEIRGWLTLDMNDTLQDYDRVCVRLILGRPKKYPLYPQAASEVTGSPYTNWSSELINYGAGAARFAGTLEALQSPVNSGVFTTMAERRMTITRPRFYDAPLVGSDSFRYSGNSTRFFRIRVKCPKTFIYRTPEGNDPFPNNFNPVLLAGYSLLNGSTPAEPDVSPRPVTISYTTRLTYEDA</sequence>
<dbReference type="InterPro" id="IPR029053">
    <property type="entry name" value="Viral_coat"/>
</dbReference>
<name>A0A8S5S6F7_9VIRU</name>
<organism evidence="2">
    <name type="scientific">virus sp. ctjzo7</name>
    <dbReference type="NCBI Taxonomy" id="2827994"/>
    <lineage>
        <taxon>Viruses</taxon>
    </lineage>
</organism>
<dbReference type="Gene3D" id="2.60.120.20">
    <property type="match status" value="1"/>
</dbReference>
<dbReference type="EMBL" id="BK032539">
    <property type="protein sequence ID" value="DAF46520.1"/>
    <property type="molecule type" value="Genomic_DNA"/>
</dbReference>
<accession>A0A8S5S6F7</accession>
<evidence type="ECO:0000256" key="1">
    <source>
        <dbReference type="SAM" id="MobiDB-lite"/>
    </source>
</evidence>